<dbReference type="KEGG" id="nfn:NFRAN_0418"/>
<protein>
    <submittedName>
        <fullName evidence="1">Uncharacterized protein</fullName>
    </submittedName>
</protein>
<evidence type="ECO:0000313" key="2">
    <source>
        <dbReference type="Proteomes" id="UP000294299"/>
    </source>
</evidence>
<dbReference type="RefSeq" id="WP_134482798.1">
    <property type="nucleotide sequence ID" value="NZ_LR216287.1"/>
</dbReference>
<gene>
    <name evidence="1" type="ORF">NFRAN_0418</name>
</gene>
<name>A0A484I7G4_9ARCH</name>
<accession>A0A484I7G4</accession>
<dbReference type="AlphaFoldDB" id="A0A484I7G4"/>
<keyword evidence="2" id="KW-1185">Reference proteome</keyword>
<sequence length="137" mass="16347">MHKNSSAKSPIVQISGSCLDFEKERNIILDVIGELEWGAHYESNFECSSEGKTMGWDFFNMYIELDFIKTLAEVHPSISKEEGNMLEQQFLLWLEKQFKKIKKDYHLRLVETPYEISKGFRIDPEFYRTEERLWDLR</sequence>
<dbReference type="GeneID" id="39419956"/>
<organism evidence="1 2">
    <name type="scientific">Candidatus Nitrosocosmicus franklandianus</name>
    <dbReference type="NCBI Taxonomy" id="1798806"/>
    <lineage>
        <taxon>Archaea</taxon>
        <taxon>Nitrososphaerota</taxon>
        <taxon>Nitrososphaeria</taxon>
        <taxon>Nitrososphaerales</taxon>
        <taxon>Nitrososphaeraceae</taxon>
        <taxon>Candidatus Nitrosocosmicus</taxon>
    </lineage>
</organism>
<dbReference type="OrthoDB" id="8126at2157"/>
<evidence type="ECO:0000313" key="1">
    <source>
        <dbReference type="EMBL" id="VFJ12739.1"/>
    </source>
</evidence>
<proteinExistence type="predicted"/>
<reference evidence="1 2" key="1">
    <citation type="submission" date="2019-02" db="EMBL/GenBank/DDBJ databases">
        <authorList>
            <person name="Lehtovirta-Morley E L."/>
        </authorList>
    </citation>
    <scope>NUCLEOTIDE SEQUENCE [LARGE SCALE GENOMIC DNA]</scope>
    <source>
        <strain evidence="1">NFRAN1</strain>
    </source>
</reference>
<dbReference type="EMBL" id="LR216287">
    <property type="protein sequence ID" value="VFJ12739.1"/>
    <property type="molecule type" value="Genomic_DNA"/>
</dbReference>
<dbReference type="Proteomes" id="UP000294299">
    <property type="component" value="Chromosome NFRAN"/>
</dbReference>